<evidence type="ECO:0000259" key="1">
    <source>
        <dbReference type="Pfam" id="PF00534"/>
    </source>
</evidence>
<dbReference type="SUPFAM" id="SSF53756">
    <property type="entry name" value="UDP-Glycosyltransferase/glycogen phosphorylase"/>
    <property type="match status" value="1"/>
</dbReference>
<name>A0ABQ6LRZ4_9RHOB</name>
<reference evidence="2 3" key="1">
    <citation type="submission" date="2023-04" db="EMBL/GenBank/DDBJ databases">
        <title>Marinoamorphus aggregata gen. nov., sp. Nov., isolate from tissue of brittle star Ophioplocus japonicus.</title>
        <authorList>
            <person name="Kawano K."/>
            <person name="Sawayama S."/>
            <person name="Nakagawa S."/>
        </authorList>
    </citation>
    <scope>NUCLEOTIDE SEQUENCE [LARGE SCALE GENOMIC DNA]</scope>
    <source>
        <strain evidence="2 3">NKW23</strain>
    </source>
</reference>
<gene>
    <name evidence="2" type="ORF">LNKW23_35660</name>
</gene>
<protein>
    <recommendedName>
        <fullName evidence="1">Glycosyl transferase family 1 domain-containing protein</fullName>
    </recommendedName>
</protein>
<feature type="domain" description="Glycosyl transferase family 1" evidence="1">
    <location>
        <begin position="204"/>
        <end position="363"/>
    </location>
</feature>
<comment type="caution">
    <text evidence="2">The sequence shown here is derived from an EMBL/GenBank/DDBJ whole genome shotgun (WGS) entry which is preliminary data.</text>
</comment>
<accession>A0ABQ6LRZ4</accession>
<organism evidence="2 3">
    <name type="scientific">Paralimibaculum aggregatum</name>
    <dbReference type="NCBI Taxonomy" id="3036245"/>
    <lineage>
        <taxon>Bacteria</taxon>
        <taxon>Pseudomonadati</taxon>
        <taxon>Pseudomonadota</taxon>
        <taxon>Alphaproteobacteria</taxon>
        <taxon>Rhodobacterales</taxon>
        <taxon>Paracoccaceae</taxon>
        <taxon>Paralimibaculum</taxon>
    </lineage>
</organism>
<dbReference type="PANTHER" id="PTHR45947:SF3">
    <property type="entry name" value="SULFOQUINOVOSYL TRANSFERASE SQD2"/>
    <property type="match status" value="1"/>
</dbReference>
<evidence type="ECO:0000313" key="3">
    <source>
        <dbReference type="Proteomes" id="UP001239909"/>
    </source>
</evidence>
<proteinExistence type="predicted"/>
<dbReference type="Proteomes" id="UP001239909">
    <property type="component" value="Unassembled WGS sequence"/>
</dbReference>
<dbReference type="PANTHER" id="PTHR45947">
    <property type="entry name" value="SULFOQUINOVOSYL TRANSFERASE SQD2"/>
    <property type="match status" value="1"/>
</dbReference>
<evidence type="ECO:0000313" key="2">
    <source>
        <dbReference type="EMBL" id="GMG84351.1"/>
    </source>
</evidence>
<dbReference type="RefSeq" id="WP_285673388.1">
    <property type="nucleotide sequence ID" value="NZ_BSYI01000034.1"/>
</dbReference>
<dbReference type="InterPro" id="IPR050194">
    <property type="entry name" value="Glycosyltransferase_grp1"/>
</dbReference>
<dbReference type="EMBL" id="BSYI01000034">
    <property type="protein sequence ID" value="GMG84351.1"/>
    <property type="molecule type" value="Genomic_DNA"/>
</dbReference>
<dbReference type="InterPro" id="IPR001296">
    <property type="entry name" value="Glyco_trans_1"/>
</dbReference>
<dbReference type="Gene3D" id="3.40.50.2000">
    <property type="entry name" value="Glycogen Phosphorylase B"/>
    <property type="match status" value="2"/>
</dbReference>
<sequence length="390" mass="41210">MSGRPRLGIVTTELDRPSEVWILRQARGLRRFEPVLFGWRRDGEALGGGAAAEFETHLFGGDPRPPATTWRRALGRLGRPEALRPGSRARAALRETLLGAGLDGVLCHFAWNYIPLMEAVGDALPVVLHVHGRDASAYLAWPGNRGALRRHLNRAAHLVAVGRHQLEALAPLGLPAGRSVIPCGTPLAGLVEPPVPERCPGAPLRIVNVGRLSPEKGVLETLAAAERLAREGQEIALTYIGDGALRAEIAARSAAGPLAGRVRLAGWLAPEAVAEALGEAHVFTLHSRPAGGWVEGFGVAITEAGARGLPIVASRLGGIPDQVFEGENGFLFAPDDVAGQAAALARLAADEALRRRMGARARAVARRFDTALMVAELEAVLAAAIPRRPG</sequence>
<keyword evidence="3" id="KW-1185">Reference proteome</keyword>
<dbReference type="Pfam" id="PF00534">
    <property type="entry name" value="Glycos_transf_1"/>
    <property type="match status" value="1"/>
</dbReference>